<gene>
    <name evidence="1" type="ORF">UFOPK1392_01031</name>
    <name evidence="2" type="ORF">UFOPK3733_00292</name>
</gene>
<dbReference type="AlphaFoldDB" id="A0A6J7I1W2"/>
<sequence length="273" mass="28850">MSPGLDHAELERCGTVLRQAFTSAQIGMPSEDMETAVETLWIIMESLIVDHLAPDEALLRDRGEQRTDIGTQWRRLVTAGVTNTFVLGGMFVMPEQLLEATAERALRLRAGTLLHTRRPPGHGALVFGVHQALLQLDGTATRGEFAGPADADALVELIALAALGATLAGEVAPASLGRSVPNEPDDDARVARTSGRWTRDPGTAAAAFGIPGVELVEVIRTGWACDSCGCVFAGKVEAGVAYPDRFAPVGRGGPCDSTSDCACHSAPVQREVR</sequence>
<dbReference type="EMBL" id="CAEMXZ010000036">
    <property type="protein sequence ID" value="CAB4323279.1"/>
    <property type="molecule type" value="Genomic_DNA"/>
</dbReference>
<accession>A0A6J7I1W2</accession>
<dbReference type="EMBL" id="CAFBNC010000008">
    <property type="protein sequence ID" value="CAB4924729.1"/>
    <property type="molecule type" value="Genomic_DNA"/>
</dbReference>
<name>A0A6J7I1W2_9ZZZZ</name>
<organism evidence="2">
    <name type="scientific">freshwater metagenome</name>
    <dbReference type="NCBI Taxonomy" id="449393"/>
    <lineage>
        <taxon>unclassified sequences</taxon>
        <taxon>metagenomes</taxon>
        <taxon>ecological metagenomes</taxon>
    </lineage>
</organism>
<evidence type="ECO:0000313" key="2">
    <source>
        <dbReference type="EMBL" id="CAB4924729.1"/>
    </source>
</evidence>
<evidence type="ECO:0000313" key="1">
    <source>
        <dbReference type="EMBL" id="CAB4323279.1"/>
    </source>
</evidence>
<protein>
    <submittedName>
        <fullName evidence="2">Unannotated protein</fullName>
    </submittedName>
</protein>
<reference evidence="2" key="1">
    <citation type="submission" date="2020-05" db="EMBL/GenBank/DDBJ databases">
        <authorList>
            <person name="Chiriac C."/>
            <person name="Salcher M."/>
            <person name="Ghai R."/>
            <person name="Kavagutti S V."/>
        </authorList>
    </citation>
    <scope>NUCLEOTIDE SEQUENCE</scope>
</reference>
<proteinExistence type="predicted"/>